<organism evidence="5 6">
    <name type="scientific">Capsicum baccatum</name>
    <name type="common">Peruvian pepper</name>
    <dbReference type="NCBI Taxonomy" id="33114"/>
    <lineage>
        <taxon>Eukaryota</taxon>
        <taxon>Viridiplantae</taxon>
        <taxon>Streptophyta</taxon>
        <taxon>Embryophyta</taxon>
        <taxon>Tracheophyta</taxon>
        <taxon>Spermatophyta</taxon>
        <taxon>Magnoliopsida</taxon>
        <taxon>eudicotyledons</taxon>
        <taxon>Gunneridae</taxon>
        <taxon>Pentapetalae</taxon>
        <taxon>asterids</taxon>
        <taxon>lamiids</taxon>
        <taxon>Solanales</taxon>
        <taxon>Solanaceae</taxon>
        <taxon>Solanoideae</taxon>
        <taxon>Capsiceae</taxon>
        <taxon>Capsicum</taxon>
    </lineage>
</organism>
<dbReference type="EMBL" id="MLFT02000009">
    <property type="protein sequence ID" value="PHT37926.1"/>
    <property type="molecule type" value="Genomic_DNA"/>
</dbReference>
<keyword evidence="6" id="KW-1185">Reference proteome</keyword>
<evidence type="ECO:0000259" key="4">
    <source>
        <dbReference type="PROSITE" id="PS50600"/>
    </source>
</evidence>
<evidence type="ECO:0000313" key="5">
    <source>
        <dbReference type="EMBL" id="PHT37926.1"/>
    </source>
</evidence>
<name>A0A2G2VY71_CAPBA</name>
<dbReference type="InterPro" id="IPR003653">
    <property type="entry name" value="Peptidase_C48_C"/>
</dbReference>
<dbReference type="AlphaFoldDB" id="A0A2G2VY71"/>
<evidence type="ECO:0000256" key="2">
    <source>
        <dbReference type="ARBA" id="ARBA00022670"/>
    </source>
</evidence>
<dbReference type="InterPro" id="IPR038765">
    <property type="entry name" value="Papain-like_cys_pep_sf"/>
</dbReference>
<dbReference type="GO" id="GO:0008234">
    <property type="term" value="F:cysteine-type peptidase activity"/>
    <property type="evidence" value="ECO:0007669"/>
    <property type="project" value="InterPro"/>
</dbReference>
<dbReference type="SUPFAM" id="SSF54001">
    <property type="entry name" value="Cysteine proteinases"/>
    <property type="match status" value="1"/>
</dbReference>
<dbReference type="Gene3D" id="3.40.395.10">
    <property type="entry name" value="Adenoviral Proteinase, Chain A"/>
    <property type="match status" value="1"/>
</dbReference>
<evidence type="ECO:0000313" key="6">
    <source>
        <dbReference type="Proteomes" id="UP000224567"/>
    </source>
</evidence>
<sequence>MESGSSFSIGLTQLHASTPTKIGVEFVHGEFDYKASDFREASKRSYNEELQDGASSKGKKFYCYFKEKKKESCEKRSVIKDELNYLQLSNHAGMNLNDPVNSTLSSTSRGQQNKVDHEPTTIATELHSDDFDVFTIPSRIDGLIKYFQDVADDALSTQEDYKRSCIVSINEELLINIIKRFNIPIALPWHLIDDVYVPINCDEQFHWMLAVISLKKRRIRVYDSMLSSRNKKSLPDIHKLSVMLPTYLCDSEFMKENERTVWSSLEAYTDKMIQGMDIVNKHPFNVEYIEDIAQQASESLDCGVFVAAFAEFLSDRM</sequence>
<comment type="similarity">
    <text evidence="1">Belongs to the peptidase C48 family.</text>
</comment>
<dbReference type="PROSITE" id="PS50600">
    <property type="entry name" value="ULP_PROTEASE"/>
    <property type="match status" value="1"/>
</dbReference>
<gene>
    <name evidence="5" type="ORF">CQW23_21499</name>
</gene>
<dbReference type="PANTHER" id="PTHR31470">
    <property type="entry name" value="CYSTEINE PROTEINASES SUPERFAMILY PROTEIN-RELATED-RELATED"/>
    <property type="match status" value="1"/>
</dbReference>
<keyword evidence="2" id="KW-0645">Protease</keyword>
<dbReference type="Pfam" id="PF02902">
    <property type="entry name" value="Peptidase_C48"/>
    <property type="match status" value="1"/>
</dbReference>
<evidence type="ECO:0000256" key="1">
    <source>
        <dbReference type="ARBA" id="ARBA00005234"/>
    </source>
</evidence>
<evidence type="ECO:0000256" key="3">
    <source>
        <dbReference type="ARBA" id="ARBA00022801"/>
    </source>
</evidence>
<dbReference type="GO" id="GO:0006508">
    <property type="term" value="P:proteolysis"/>
    <property type="evidence" value="ECO:0007669"/>
    <property type="project" value="UniProtKB-KW"/>
</dbReference>
<reference evidence="5 6" key="1">
    <citation type="journal article" date="2017" name="Genome Biol.">
        <title>New reference genome sequences of hot pepper reveal the massive evolution of plant disease-resistance genes by retroduplication.</title>
        <authorList>
            <person name="Kim S."/>
            <person name="Park J."/>
            <person name="Yeom S.I."/>
            <person name="Kim Y.M."/>
            <person name="Seo E."/>
            <person name="Kim K.T."/>
            <person name="Kim M.S."/>
            <person name="Lee J.M."/>
            <person name="Cheong K."/>
            <person name="Shin H.S."/>
            <person name="Kim S.B."/>
            <person name="Han K."/>
            <person name="Lee J."/>
            <person name="Park M."/>
            <person name="Lee H.A."/>
            <person name="Lee H.Y."/>
            <person name="Lee Y."/>
            <person name="Oh S."/>
            <person name="Lee J.H."/>
            <person name="Choi E."/>
            <person name="Choi E."/>
            <person name="Lee S.E."/>
            <person name="Jeon J."/>
            <person name="Kim H."/>
            <person name="Choi G."/>
            <person name="Song H."/>
            <person name="Lee J."/>
            <person name="Lee S.C."/>
            <person name="Kwon J.K."/>
            <person name="Lee H.Y."/>
            <person name="Koo N."/>
            <person name="Hong Y."/>
            <person name="Kim R.W."/>
            <person name="Kang W.H."/>
            <person name="Huh J.H."/>
            <person name="Kang B.C."/>
            <person name="Yang T.J."/>
            <person name="Lee Y.H."/>
            <person name="Bennetzen J.L."/>
            <person name="Choi D."/>
        </authorList>
    </citation>
    <scope>NUCLEOTIDE SEQUENCE [LARGE SCALE GENOMIC DNA]</scope>
    <source>
        <strain evidence="6">cv. PBC81</strain>
    </source>
</reference>
<accession>A0A2G2VY71</accession>
<reference evidence="6" key="2">
    <citation type="journal article" date="2017" name="J. Anim. Genet.">
        <title>Multiple reference genome sequences of hot pepper reveal the massive evolution of plant disease resistance genes by retroduplication.</title>
        <authorList>
            <person name="Kim S."/>
            <person name="Park J."/>
            <person name="Yeom S.-I."/>
            <person name="Kim Y.-M."/>
            <person name="Seo E."/>
            <person name="Kim K.-T."/>
            <person name="Kim M.-S."/>
            <person name="Lee J.M."/>
            <person name="Cheong K."/>
            <person name="Shin H.-S."/>
            <person name="Kim S.-B."/>
            <person name="Han K."/>
            <person name="Lee J."/>
            <person name="Park M."/>
            <person name="Lee H.-A."/>
            <person name="Lee H.-Y."/>
            <person name="Lee Y."/>
            <person name="Oh S."/>
            <person name="Lee J.H."/>
            <person name="Choi E."/>
            <person name="Choi E."/>
            <person name="Lee S.E."/>
            <person name="Jeon J."/>
            <person name="Kim H."/>
            <person name="Choi G."/>
            <person name="Song H."/>
            <person name="Lee J."/>
            <person name="Lee S.-C."/>
            <person name="Kwon J.-K."/>
            <person name="Lee H.-Y."/>
            <person name="Koo N."/>
            <person name="Hong Y."/>
            <person name="Kim R.W."/>
            <person name="Kang W.-H."/>
            <person name="Huh J.H."/>
            <person name="Kang B.-C."/>
            <person name="Yang T.-J."/>
            <person name="Lee Y.-H."/>
            <person name="Bennetzen J.L."/>
            <person name="Choi D."/>
        </authorList>
    </citation>
    <scope>NUCLEOTIDE SEQUENCE [LARGE SCALE GENOMIC DNA]</scope>
    <source>
        <strain evidence="6">cv. PBC81</strain>
    </source>
</reference>
<comment type="caution">
    <text evidence="5">The sequence shown here is derived from an EMBL/GenBank/DDBJ whole genome shotgun (WGS) entry which is preliminary data.</text>
</comment>
<dbReference type="PANTHER" id="PTHR31470:SF46">
    <property type="entry name" value="ULP1 PROTEASE FAMILY, C-TERMINAL CATALYTIC DOMAIN CONTAINING PROTEIN"/>
    <property type="match status" value="1"/>
</dbReference>
<dbReference type="OrthoDB" id="1939479at2759"/>
<proteinExistence type="inferred from homology"/>
<feature type="domain" description="Ubiquitin-like protease family profile" evidence="4">
    <location>
        <begin position="94"/>
        <end position="313"/>
    </location>
</feature>
<dbReference type="Proteomes" id="UP000224567">
    <property type="component" value="Unassembled WGS sequence"/>
</dbReference>
<keyword evidence="3" id="KW-0378">Hydrolase</keyword>
<protein>
    <recommendedName>
        <fullName evidence="4">Ubiquitin-like protease family profile domain-containing protein</fullName>
    </recommendedName>
</protein>